<feature type="compositionally biased region" description="Polar residues" evidence="1">
    <location>
        <begin position="265"/>
        <end position="280"/>
    </location>
</feature>
<dbReference type="Gene3D" id="3.40.1280.10">
    <property type="match status" value="1"/>
</dbReference>
<keyword evidence="3" id="KW-1185">Reference proteome</keyword>
<comment type="caution">
    <text evidence="2">The sequence shown here is derived from an EMBL/GenBank/DDBJ whole genome shotgun (WGS) entry which is preliminary data.</text>
</comment>
<accession>A0A2C6KHG7</accession>
<protein>
    <submittedName>
        <fullName evidence="2">Mra1 nep1 like protein</fullName>
    </submittedName>
</protein>
<feature type="region of interest" description="Disordered" evidence="1">
    <location>
        <begin position="443"/>
        <end position="516"/>
    </location>
</feature>
<reference evidence="2 3" key="1">
    <citation type="journal article" date="2017" name="Int. J. Parasitol.">
        <title>The genome of the protozoan parasite Cystoisospora suis and a reverse vaccinology approach to identify vaccine candidates.</title>
        <authorList>
            <person name="Palmieri N."/>
            <person name="Shrestha A."/>
            <person name="Ruttkowski B."/>
            <person name="Beck T."/>
            <person name="Vogl C."/>
            <person name="Tomley F."/>
            <person name="Blake D.P."/>
            <person name="Joachim A."/>
        </authorList>
    </citation>
    <scope>NUCLEOTIDE SEQUENCE [LARGE SCALE GENOMIC DNA]</scope>
    <source>
        <strain evidence="2 3">Wien I</strain>
    </source>
</reference>
<gene>
    <name evidence="2" type="ORF">CSUI_002660</name>
</gene>
<feature type="region of interest" description="Disordered" evidence="1">
    <location>
        <begin position="327"/>
        <end position="372"/>
    </location>
</feature>
<evidence type="ECO:0000256" key="1">
    <source>
        <dbReference type="SAM" id="MobiDB-lite"/>
    </source>
</evidence>
<feature type="region of interest" description="Disordered" evidence="1">
    <location>
        <begin position="226"/>
        <end position="283"/>
    </location>
</feature>
<evidence type="ECO:0000313" key="2">
    <source>
        <dbReference type="EMBL" id="PHJ23481.1"/>
    </source>
</evidence>
<feature type="compositionally biased region" description="Polar residues" evidence="1">
    <location>
        <begin position="226"/>
        <end position="235"/>
    </location>
</feature>
<name>A0A2C6KHG7_9APIC</name>
<proteinExistence type="predicted"/>
<dbReference type="AlphaFoldDB" id="A0A2C6KHG7"/>
<dbReference type="SUPFAM" id="SSF75217">
    <property type="entry name" value="alpha/beta knot"/>
    <property type="match status" value="2"/>
</dbReference>
<sequence length="554" mass="59730">MQPRKKSSARAHNGAENAKTTKRKVCRDTTAAAPGPTKDDVSGSTPQKKRKTARRAASVEESKFAPGSEHASVSRDFGAHRRHSRKRNPPTCCVVLTHCPLYMYRDKKRHASPALLNIDEHNYLLTALPASSASDGPGLPFLGKLQAQLKDVSPAFPRGSGNGYQHISRRGMADASEAARARALTLSEDRRTLLEAAMRSDVVHQCLLSVLDSLVVSQLRTNTPHFVSEQESTSAGREGVKDDKQKSDGAVPHPDEPNNRESESGEQSLPGSVKTSSSPGESKAPGLKFDLLLHTMDGKLLRVSTSFRVPRSFKIFKKVFAMALSSPTGKLKSNSGGDSGQKESRRHGWGGAEHKEDESTSAQSEGQGEQDEGETLIEVLQPPFSRHLPREFRPMCLSGSRHAPKVPLRSFLGELRQSDPQENLVFFISASPYLDAAAVPSSLFPPSPLPTTTTVAGTPRPLSVSQGPGSSQEKEDTSGGPGDAEDISCNVKDAVSSLSRQNGEPPRDGKDDKGVHARKGAVVLGISNFPTSSSVRCDRVMHELAHYLPHQTPS</sequence>
<dbReference type="VEuPathDB" id="ToxoDB:CSUI_002660"/>
<dbReference type="InterPro" id="IPR029028">
    <property type="entry name" value="Alpha/beta_knot_MTases"/>
</dbReference>
<dbReference type="EMBL" id="MIGC01001099">
    <property type="protein sequence ID" value="PHJ23481.1"/>
    <property type="molecule type" value="Genomic_DNA"/>
</dbReference>
<dbReference type="InterPro" id="IPR029026">
    <property type="entry name" value="tRNA_m1G_MTases_N"/>
</dbReference>
<organism evidence="2 3">
    <name type="scientific">Cystoisospora suis</name>
    <dbReference type="NCBI Taxonomy" id="483139"/>
    <lineage>
        <taxon>Eukaryota</taxon>
        <taxon>Sar</taxon>
        <taxon>Alveolata</taxon>
        <taxon>Apicomplexa</taxon>
        <taxon>Conoidasida</taxon>
        <taxon>Coccidia</taxon>
        <taxon>Eucoccidiorida</taxon>
        <taxon>Eimeriorina</taxon>
        <taxon>Sarcocystidae</taxon>
        <taxon>Cystoisospora</taxon>
    </lineage>
</organism>
<dbReference type="Proteomes" id="UP000221165">
    <property type="component" value="Unassembled WGS sequence"/>
</dbReference>
<feature type="region of interest" description="Disordered" evidence="1">
    <location>
        <begin position="1"/>
        <end position="89"/>
    </location>
</feature>
<feature type="compositionally biased region" description="Polar residues" evidence="1">
    <location>
        <begin position="327"/>
        <end position="336"/>
    </location>
</feature>
<evidence type="ECO:0000313" key="3">
    <source>
        <dbReference type="Proteomes" id="UP000221165"/>
    </source>
</evidence>
<feature type="compositionally biased region" description="Basic and acidic residues" evidence="1">
    <location>
        <begin position="505"/>
        <end position="515"/>
    </location>
</feature>
<feature type="compositionally biased region" description="Basic and acidic residues" evidence="1">
    <location>
        <begin position="238"/>
        <end position="263"/>
    </location>
</feature>
<dbReference type="GeneID" id="94426071"/>
<dbReference type="OrthoDB" id="269804at2759"/>
<dbReference type="RefSeq" id="XP_067925157.1">
    <property type="nucleotide sequence ID" value="XM_068062860.1"/>
</dbReference>